<sequence>MEEVGQWPDSRSKPTKCQMIVRFVPQKPSEAHWMPLSCPAQRQGIVFAEVRGVFTQPGSERAIVTSDSPPTPDFHLPAQHFRKGLTDDISFPLPVDKEFRLTPDFVFRPL</sequence>
<gene>
    <name evidence="1" type="ORF">SAMN05444164_5597</name>
</gene>
<evidence type="ECO:0000313" key="2">
    <source>
        <dbReference type="Proteomes" id="UP000198992"/>
    </source>
</evidence>
<organism evidence="1 2">
    <name type="scientific">Bradyrhizobium erythrophlei</name>
    <dbReference type="NCBI Taxonomy" id="1437360"/>
    <lineage>
        <taxon>Bacteria</taxon>
        <taxon>Pseudomonadati</taxon>
        <taxon>Pseudomonadota</taxon>
        <taxon>Alphaproteobacteria</taxon>
        <taxon>Hyphomicrobiales</taxon>
        <taxon>Nitrobacteraceae</taxon>
        <taxon>Bradyrhizobium</taxon>
    </lineage>
</organism>
<accession>A0A1H5D0Z9</accession>
<reference evidence="1 2" key="1">
    <citation type="submission" date="2016-10" db="EMBL/GenBank/DDBJ databases">
        <authorList>
            <person name="de Groot N.N."/>
        </authorList>
    </citation>
    <scope>NUCLEOTIDE SEQUENCE [LARGE SCALE GENOMIC DNA]</scope>
    <source>
        <strain evidence="1 2">MT12</strain>
    </source>
</reference>
<dbReference type="Proteomes" id="UP000198992">
    <property type="component" value="Unassembled WGS sequence"/>
</dbReference>
<dbReference type="AlphaFoldDB" id="A0A1H5D0Z9"/>
<dbReference type="EMBL" id="FNTH01000001">
    <property type="protein sequence ID" value="SED72491.1"/>
    <property type="molecule type" value="Genomic_DNA"/>
</dbReference>
<protein>
    <submittedName>
        <fullName evidence="1">Uncharacterized protein</fullName>
    </submittedName>
</protein>
<proteinExistence type="predicted"/>
<name>A0A1H5D0Z9_9BRAD</name>
<evidence type="ECO:0000313" key="1">
    <source>
        <dbReference type="EMBL" id="SED72491.1"/>
    </source>
</evidence>